<dbReference type="AlphaFoldDB" id="A0A8H7NQS4"/>
<sequence length="248" mass="27009">MHFSHKLNILHGMVEARPASTLQHPIPPVLQGFYQRKLVTGTFHLGETTDHPLYAVSVQSGWGCSPPGVTLHSGPTNKQPVLAKAADETGSTHNALNSVIQMPPLPGAHQASVENLHAAVDRETATFQFSVDVGYAHDLRREFFEWRKIETGHEMGILPPQFESGFKLVRIGSGGVFRQPEVVATIAFHDGRTMTLPFILQFHSSLGDRWAIMVIVTALKIWALNIQGKATASYISAQGDGWVTGASG</sequence>
<dbReference type="EMBL" id="JADCTT010000001">
    <property type="protein sequence ID" value="KAF9760286.1"/>
    <property type="molecule type" value="Genomic_DNA"/>
</dbReference>
<protein>
    <submittedName>
        <fullName evidence="1">Uncharacterized protein</fullName>
    </submittedName>
</protein>
<organism evidence="1 2">
    <name type="scientific">Bionectria ochroleuca</name>
    <name type="common">Gliocladium roseum</name>
    <dbReference type="NCBI Taxonomy" id="29856"/>
    <lineage>
        <taxon>Eukaryota</taxon>
        <taxon>Fungi</taxon>
        <taxon>Dikarya</taxon>
        <taxon>Ascomycota</taxon>
        <taxon>Pezizomycotina</taxon>
        <taxon>Sordariomycetes</taxon>
        <taxon>Hypocreomycetidae</taxon>
        <taxon>Hypocreales</taxon>
        <taxon>Bionectriaceae</taxon>
        <taxon>Clonostachys</taxon>
    </lineage>
</organism>
<evidence type="ECO:0000313" key="1">
    <source>
        <dbReference type="EMBL" id="KAF9760286.1"/>
    </source>
</evidence>
<gene>
    <name evidence="1" type="ORF">IM811_001980</name>
</gene>
<dbReference type="Proteomes" id="UP000616885">
    <property type="component" value="Unassembled WGS sequence"/>
</dbReference>
<reference evidence="1" key="1">
    <citation type="submission" date="2020-10" db="EMBL/GenBank/DDBJ databases">
        <title>High-Quality Genome Resource of Clonostachys rosea strain S41 by Oxford Nanopore Long-Read Sequencing.</title>
        <authorList>
            <person name="Wang H."/>
        </authorList>
    </citation>
    <scope>NUCLEOTIDE SEQUENCE</scope>
    <source>
        <strain evidence="1">S41</strain>
    </source>
</reference>
<accession>A0A8H7NQS4</accession>
<evidence type="ECO:0000313" key="2">
    <source>
        <dbReference type="Proteomes" id="UP000616885"/>
    </source>
</evidence>
<name>A0A8H7NQS4_BIOOC</name>
<comment type="caution">
    <text evidence="1">The sequence shown here is derived from an EMBL/GenBank/DDBJ whole genome shotgun (WGS) entry which is preliminary data.</text>
</comment>
<proteinExistence type="predicted"/>